<dbReference type="Pfam" id="PF02130">
    <property type="entry name" value="YbeY"/>
    <property type="match status" value="1"/>
</dbReference>
<organism evidence="8 9">
    <name type="scientific">Ranitomeya imitator</name>
    <name type="common">mimic poison frog</name>
    <dbReference type="NCBI Taxonomy" id="111125"/>
    <lineage>
        <taxon>Eukaryota</taxon>
        <taxon>Metazoa</taxon>
        <taxon>Chordata</taxon>
        <taxon>Craniata</taxon>
        <taxon>Vertebrata</taxon>
        <taxon>Euteleostomi</taxon>
        <taxon>Amphibia</taxon>
        <taxon>Batrachia</taxon>
        <taxon>Anura</taxon>
        <taxon>Neobatrachia</taxon>
        <taxon>Hyloidea</taxon>
        <taxon>Dendrobatidae</taxon>
        <taxon>Dendrobatinae</taxon>
        <taxon>Ranitomeya</taxon>
    </lineage>
</organism>
<keyword evidence="3" id="KW-0540">Nuclease</keyword>
<accession>A0ABN9LZJ9</accession>
<evidence type="ECO:0000313" key="8">
    <source>
        <dbReference type="EMBL" id="CAJ0955070.1"/>
    </source>
</evidence>
<evidence type="ECO:0000256" key="7">
    <source>
        <dbReference type="ARBA" id="ARBA00022833"/>
    </source>
</evidence>
<dbReference type="Proteomes" id="UP001176940">
    <property type="component" value="Unassembled WGS sequence"/>
</dbReference>
<keyword evidence="7" id="KW-0862">Zinc</keyword>
<dbReference type="EMBL" id="CAUEEQ010039607">
    <property type="protein sequence ID" value="CAJ0955070.1"/>
    <property type="molecule type" value="Genomic_DNA"/>
</dbReference>
<dbReference type="SUPFAM" id="SSF55486">
    <property type="entry name" value="Metalloproteases ('zincins'), catalytic domain"/>
    <property type="match status" value="1"/>
</dbReference>
<dbReference type="PANTHER" id="PTHR46986">
    <property type="entry name" value="ENDORIBONUCLEASE YBEY, CHLOROPLASTIC"/>
    <property type="match status" value="1"/>
</dbReference>
<reference evidence="8" key="1">
    <citation type="submission" date="2023-07" db="EMBL/GenBank/DDBJ databases">
        <authorList>
            <person name="Stuckert A."/>
        </authorList>
    </citation>
    <scope>NUCLEOTIDE SEQUENCE</scope>
</reference>
<evidence type="ECO:0000256" key="1">
    <source>
        <dbReference type="ARBA" id="ARBA00001947"/>
    </source>
</evidence>
<evidence type="ECO:0000256" key="6">
    <source>
        <dbReference type="ARBA" id="ARBA00022801"/>
    </source>
</evidence>
<dbReference type="Gene3D" id="3.40.390.30">
    <property type="entry name" value="Metalloproteases ('zincins'), catalytic domain"/>
    <property type="match status" value="1"/>
</dbReference>
<evidence type="ECO:0000256" key="2">
    <source>
        <dbReference type="ARBA" id="ARBA00010875"/>
    </source>
</evidence>
<dbReference type="NCBIfam" id="TIGR00043">
    <property type="entry name" value="rRNA maturation RNase YbeY"/>
    <property type="match status" value="1"/>
</dbReference>
<comment type="cofactor">
    <cofactor evidence="1">
        <name>Zn(2+)</name>
        <dbReference type="ChEBI" id="CHEBI:29105"/>
    </cofactor>
</comment>
<dbReference type="InterPro" id="IPR002036">
    <property type="entry name" value="YbeY"/>
</dbReference>
<keyword evidence="9" id="KW-1185">Reference proteome</keyword>
<dbReference type="PROSITE" id="PS01306">
    <property type="entry name" value="UPF0054"/>
    <property type="match status" value="1"/>
</dbReference>
<sequence length="188" mass="21898">MKVPLSSRVQVRFPSSYMRVMSLLIRNLQHVIPLRRAHLRKNLEITRSCLGVKRFDVGVICINDTKIRQLNKLYRRQDKATDVLSFPFHENLCPGLLPDPAFPDEYNLGDVYLGVEFIYHQCEEKQEDFNSVLTVTAVHGLCHLLGYTHHSPEDWRKMFEKESEVLMEINRVTGSALTPLTSEHYDRE</sequence>
<evidence type="ECO:0000256" key="4">
    <source>
        <dbReference type="ARBA" id="ARBA00022723"/>
    </source>
</evidence>
<gene>
    <name evidence="8" type="ORF">RIMI_LOCUS14986652</name>
</gene>
<dbReference type="HAMAP" id="MF_00009">
    <property type="entry name" value="Endoribonucl_YbeY"/>
    <property type="match status" value="1"/>
</dbReference>
<evidence type="ECO:0000256" key="5">
    <source>
        <dbReference type="ARBA" id="ARBA00022759"/>
    </source>
</evidence>
<dbReference type="InterPro" id="IPR023091">
    <property type="entry name" value="MetalPrtase_cat_dom_sf_prd"/>
</dbReference>
<keyword evidence="5" id="KW-0255">Endonuclease</keyword>
<evidence type="ECO:0000313" key="9">
    <source>
        <dbReference type="Proteomes" id="UP001176940"/>
    </source>
</evidence>
<dbReference type="InterPro" id="IPR020549">
    <property type="entry name" value="YbeY_CS"/>
</dbReference>
<proteinExistence type="inferred from homology"/>
<dbReference type="PANTHER" id="PTHR46986:SF1">
    <property type="entry name" value="ENDORIBONUCLEASE YBEY, CHLOROPLASTIC"/>
    <property type="match status" value="1"/>
</dbReference>
<keyword evidence="6" id="KW-0378">Hydrolase</keyword>
<keyword evidence="4" id="KW-0479">Metal-binding</keyword>
<name>A0ABN9LZJ9_9NEOB</name>
<comment type="caution">
    <text evidence="8">The sequence shown here is derived from an EMBL/GenBank/DDBJ whole genome shotgun (WGS) entry which is preliminary data.</text>
</comment>
<evidence type="ECO:0000256" key="3">
    <source>
        <dbReference type="ARBA" id="ARBA00022722"/>
    </source>
</evidence>
<comment type="similarity">
    <text evidence="2">Belongs to the endoribonuclease YbeY family.</text>
</comment>
<protein>
    <submittedName>
        <fullName evidence="8">Uncharacterized protein</fullName>
    </submittedName>
</protein>